<dbReference type="RefSeq" id="WP_091479818.1">
    <property type="nucleotide sequence ID" value="NZ_BJYC01000004.1"/>
</dbReference>
<feature type="transmembrane region" description="Helical" evidence="1">
    <location>
        <begin position="174"/>
        <end position="192"/>
    </location>
</feature>
<accession>A0A1H7IMR0</accession>
<dbReference type="Proteomes" id="UP000199081">
    <property type="component" value="Unassembled WGS sequence"/>
</dbReference>
<sequence>MGEALVTAILSYIGTSIDHIIVMVLLFSRTDHSKREYIGIISAVFTGFTVIILISLMARFGLQFVRQEWIGFLGLIPIGLGVRVFFRPADDEKEAEEKISVSFSRHSKPFVGVFFLMLAFGGDNLGVYIPLFASIDWYQLVLTLIVYYALSGVMLGAAYKISEVRRINVFIEKYERWIVSLVFIALGLYIMVENEAVGWLFS</sequence>
<dbReference type="AlphaFoldDB" id="A0A1H7IMR0"/>
<name>A0A1H7IMR0_9LACT</name>
<dbReference type="Pfam" id="PF03596">
    <property type="entry name" value="Cad"/>
    <property type="match status" value="1"/>
</dbReference>
<feature type="transmembrane region" description="Helical" evidence="1">
    <location>
        <begin position="6"/>
        <end position="26"/>
    </location>
</feature>
<feature type="transmembrane region" description="Helical" evidence="1">
    <location>
        <begin position="110"/>
        <end position="131"/>
    </location>
</feature>
<gene>
    <name evidence="2" type="ORF">SAMN04488099_104165</name>
</gene>
<organism evidence="2 3">
    <name type="scientific">Alkalibacterium pelagium</name>
    <dbReference type="NCBI Taxonomy" id="426702"/>
    <lineage>
        <taxon>Bacteria</taxon>
        <taxon>Bacillati</taxon>
        <taxon>Bacillota</taxon>
        <taxon>Bacilli</taxon>
        <taxon>Lactobacillales</taxon>
        <taxon>Carnobacteriaceae</taxon>
        <taxon>Alkalibacterium</taxon>
    </lineage>
</organism>
<evidence type="ECO:0000313" key="2">
    <source>
        <dbReference type="EMBL" id="SEK62860.1"/>
    </source>
</evidence>
<feature type="transmembrane region" description="Helical" evidence="1">
    <location>
        <begin position="69"/>
        <end position="89"/>
    </location>
</feature>
<protein>
    <submittedName>
        <fullName evidence="2">Cadmium resistance transporter (Or sequestration) family protein</fullName>
    </submittedName>
</protein>
<feature type="transmembrane region" description="Helical" evidence="1">
    <location>
        <begin position="38"/>
        <end position="57"/>
    </location>
</feature>
<evidence type="ECO:0000256" key="1">
    <source>
        <dbReference type="SAM" id="Phobius"/>
    </source>
</evidence>
<dbReference type="OrthoDB" id="7995400at2"/>
<dbReference type="EMBL" id="FNZU01000004">
    <property type="protein sequence ID" value="SEK62860.1"/>
    <property type="molecule type" value="Genomic_DNA"/>
</dbReference>
<dbReference type="InterPro" id="IPR004676">
    <property type="entry name" value="Cd-R_transporter"/>
</dbReference>
<keyword evidence="1" id="KW-0812">Transmembrane</keyword>
<proteinExistence type="predicted"/>
<keyword evidence="3" id="KW-1185">Reference proteome</keyword>
<feature type="transmembrane region" description="Helical" evidence="1">
    <location>
        <begin position="137"/>
        <end position="162"/>
    </location>
</feature>
<keyword evidence="1" id="KW-0472">Membrane</keyword>
<reference evidence="3" key="1">
    <citation type="submission" date="2016-10" db="EMBL/GenBank/DDBJ databases">
        <authorList>
            <person name="Varghese N."/>
            <person name="Submissions S."/>
        </authorList>
    </citation>
    <scope>NUCLEOTIDE SEQUENCE [LARGE SCALE GENOMIC DNA]</scope>
    <source>
        <strain evidence="3">DSM 19183</strain>
    </source>
</reference>
<dbReference type="STRING" id="426702.SAMN04488099_104165"/>
<keyword evidence="1" id="KW-1133">Transmembrane helix</keyword>
<evidence type="ECO:0000313" key="3">
    <source>
        <dbReference type="Proteomes" id="UP000199081"/>
    </source>
</evidence>